<protein>
    <submittedName>
        <fullName evidence="1">Uncharacterized protein</fullName>
    </submittedName>
</protein>
<dbReference type="Proteomes" id="UP000325577">
    <property type="component" value="Linkage Group LG20"/>
</dbReference>
<keyword evidence="2" id="KW-1185">Reference proteome</keyword>
<dbReference type="AlphaFoldDB" id="A0A5J5AF83"/>
<reference evidence="1 2" key="1">
    <citation type="submission" date="2019-09" db="EMBL/GenBank/DDBJ databases">
        <title>A chromosome-level genome assembly of the Chinese tupelo Nyssa sinensis.</title>
        <authorList>
            <person name="Yang X."/>
            <person name="Kang M."/>
            <person name="Yang Y."/>
            <person name="Xiong H."/>
            <person name="Wang M."/>
            <person name="Zhang Z."/>
            <person name="Wang Z."/>
            <person name="Wu H."/>
            <person name="Ma T."/>
            <person name="Liu J."/>
            <person name="Xi Z."/>
        </authorList>
    </citation>
    <scope>NUCLEOTIDE SEQUENCE [LARGE SCALE GENOMIC DNA]</scope>
    <source>
        <strain evidence="1">J267</strain>
        <tissue evidence="1">Leaf</tissue>
    </source>
</reference>
<evidence type="ECO:0000313" key="1">
    <source>
        <dbReference type="EMBL" id="KAA8529643.1"/>
    </source>
</evidence>
<sequence length="132" mass="15061">MQHRISEHHAKHQHRRYRHTTGHELVDAPPYANIYGTSNGSEAMKPKVQRKVPDCEYAKNGNRQAYEEDIDAEAEEFIALEHKKFELSKLMSMKGESIMNEAGKRAKPQGKFPLVVSQLMLIKSQTGAMVEI</sequence>
<proteinExistence type="predicted"/>
<evidence type="ECO:0000313" key="2">
    <source>
        <dbReference type="Proteomes" id="UP000325577"/>
    </source>
</evidence>
<dbReference type="EMBL" id="CM018044">
    <property type="protein sequence ID" value="KAA8529643.1"/>
    <property type="molecule type" value="Genomic_DNA"/>
</dbReference>
<dbReference type="OrthoDB" id="1482182at2759"/>
<organism evidence="1 2">
    <name type="scientific">Nyssa sinensis</name>
    <dbReference type="NCBI Taxonomy" id="561372"/>
    <lineage>
        <taxon>Eukaryota</taxon>
        <taxon>Viridiplantae</taxon>
        <taxon>Streptophyta</taxon>
        <taxon>Embryophyta</taxon>
        <taxon>Tracheophyta</taxon>
        <taxon>Spermatophyta</taxon>
        <taxon>Magnoliopsida</taxon>
        <taxon>eudicotyledons</taxon>
        <taxon>Gunneridae</taxon>
        <taxon>Pentapetalae</taxon>
        <taxon>asterids</taxon>
        <taxon>Cornales</taxon>
        <taxon>Nyssaceae</taxon>
        <taxon>Nyssa</taxon>
    </lineage>
</organism>
<accession>A0A5J5AF83</accession>
<name>A0A5J5AF83_9ASTE</name>
<gene>
    <name evidence="1" type="ORF">F0562_034257</name>
</gene>